<gene>
    <name evidence="3" type="ORF">H8S65_12570</name>
</gene>
<evidence type="ECO:0000313" key="4">
    <source>
        <dbReference type="Proteomes" id="UP000651475"/>
    </source>
</evidence>
<reference evidence="3 4" key="1">
    <citation type="submission" date="2020-08" db="EMBL/GenBank/DDBJ databases">
        <title>Genome public.</title>
        <authorList>
            <person name="Liu C."/>
            <person name="Sun Q."/>
        </authorList>
    </citation>
    <scope>NUCLEOTIDE SEQUENCE [LARGE SCALE GENOMIC DNA]</scope>
    <source>
        <strain evidence="3 4">NSJ-79</strain>
    </source>
</reference>
<protein>
    <submittedName>
        <fullName evidence="3">Helix-turn-helix transcriptional regulator</fullName>
    </submittedName>
</protein>
<organism evidence="3 4">
    <name type="scientific">Parabacteroides hominis</name>
    <dbReference type="NCBI Taxonomy" id="2763057"/>
    <lineage>
        <taxon>Bacteria</taxon>
        <taxon>Pseudomonadati</taxon>
        <taxon>Bacteroidota</taxon>
        <taxon>Bacteroidia</taxon>
        <taxon>Bacteroidales</taxon>
        <taxon>Tannerellaceae</taxon>
        <taxon>Parabacteroides</taxon>
    </lineage>
</organism>
<dbReference type="SMART" id="SM00530">
    <property type="entry name" value="HTH_XRE"/>
    <property type="match status" value="1"/>
</dbReference>
<dbReference type="RefSeq" id="WP_186930304.1">
    <property type="nucleotide sequence ID" value="NZ_JACOOJ010000022.1"/>
</dbReference>
<dbReference type="InterPro" id="IPR050807">
    <property type="entry name" value="TransReg_Diox_bact_type"/>
</dbReference>
<dbReference type="PANTHER" id="PTHR46797">
    <property type="entry name" value="HTH-TYPE TRANSCRIPTIONAL REGULATOR"/>
    <property type="match status" value="1"/>
</dbReference>
<dbReference type="Gene3D" id="1.10.260.40">
    <property type="entry name" value="lambda repressor-like DNA-binding domains"/>
    <property type="match status" value="1"/>
</dbReference>
<name>A0ABR7DQ93_9BACT</name>
<dbReference type="PROSITE" id="PS50943">
    <property type="entry name" value="HTH_CROC1"/>
    <property type="match status" value="1"/>
</dbReference>
<dbReference type="CDD" id="cd00093">
    <property type="entry name" value="HTH_XRE"/>
    <property type="match status" value="1"/>
</dbReference>
<keyword evidence="1" id="KW-0238">DNA-binding</keyword>
<feature type="domain" description="HTH cro/C1-type" evidence="2">
    <location>
        <begin position="5"/>
        <end position="57"/>
    </location>
</feature>
<evidence type="ECO:0000256" key="1">
    <source>
        <dbReference type="ARBA" id="ARBA00023125"/>
    </source>
</evidence>
<dbReference type="EMBL" id="JACOOJ010000022">
    <property type="protein sequence ID" value="MBC5633595.1"/>
    <property type="molecule type" value="Genomic_DNA"/>
</dbReference>
<evidence type="ECO:0000313" key="3">
    <source>
        <dbReference type="EMBL" id="MBC5633595.1"/>
    </source>
</evidence>
<dbReference type="SUPFAM" id="SSF47413">
    <property type="entry name" value="lambda repressor-like DNA-binding domains"/>
    <property type="match status" value="1"/>
</dbReference>
<dbReference type="PANTHER" id="PTHR46797:SF1">
    <property type="entry name" value="METHYLPHOSPHONATE SYNTHASE"/>
    <property type="match status" value="1"/>
</dbReference>
<dbReference type="Pfam" id="PF01381">
    <property type="entry name" value="HTH_3"/>
    <property type="match status" value="1"/>
</dbReference>
<dbReference type="Proteomes" id="UP000651475">
    <property type="component" value="Unassembled WGS sequence"/>
</dbReference>
<dbReference type="InterPro" id="IPR010982">
    <property type="entry name" value="Lambda_DNA-bd_dom_sf"/>
</dbReference>
<evidence type="ECO:0000259" key="2">
    <source>
        <dbReference type="PROSITE" id="PS50943"/>
    </source>
</evidence>
<keyword evidence="4" id="KW-1185">Reference proteome</keyword>
<dbReference type="InterPro" id="IPR001387">
    <property type="entry name" value="Cro/C1-type_HTH"/>
</dbReference>
<sequence>MALRIKEVIKDKGLSVQELAEKMGISRVGLSQHINGNPSVEVLDRIASALGVPVTELFEQPKSDTANLTCPHCGKGIEIGVK</sequence>
<proteinExistence type="predicted"/>
<comment type="caution">
    <text evidence="3">The sequence shown here is derived from an EMBL/GenBank/DDBJ whole genome shotgun (WGS) entry which is preliminary data.</text>
</comment>
<accession>A0ABR7DQ93</accession>